<evidence type="ECO:0000313" key="4">
    <source>
        <dbReference type="Proteomes" id="UP000664169"/>
    </source>
</evidence>
<evidence type="ECO:0000313" key="3">
    <source>
        <dbReference type="EMBL" id="CAF9926980.1"/>
    </source>
</evidence>
<proteinExistence type="predicted"/>
<feature type="compositionally biased region" description="Basic residues" evidence="1">
    <location>
        <begin position="173"/>
        <end position="185"/>
    </location>
</feature>
<feature type="chain" id="PRO_5034292295" evidence="2">
    <location>
        <begin position="23"/>
        <end position="327"/>
    </location>
</feature>
<feature type="region of interest" description="Disordered" evidence="1">
    <location>
        <begin position="128"/>
        <end position="198"/>
    </location>
</feature>
<organism evidence="3 4">
    <name type="scientific">Gomphillus americanus</name>
    <dbReference type="NCBI Taxonomy" id="1940652"/>
    <lineage>
        <taxon>Eukaryota</taxon>
        <taxon>Fungi</taxon>
        <taxon>Dikarya</taxon>
        <taxon>Ascomycota</taxon>
        <taxon>Pezizomycotina</taxon>
        <taxon>Lecanoromycetes</taxon>
        <taxon>OSLEUM clade</taxon>
        <taxon>Ostropomycetidae</taxon>
        <taxon>Ostropales</taxon>
        <taxon>Graphidaceae</taxon>
        <taxon>Gomphilloideae</taxon>
        <taxon>Gomphillus</taxon>
    </lineage>
</organism>
<reference evidence="3" key="1">
    <citation type="submission" date="2021-03" db="EMBL/GenBank/DDBJ databases">
        <authorList>
            <person name="Tagirdzhanova G."/>
        </authorList>
    </citation>
    <scope>NUCLEOTIDE SEQUENCE</scope>
</reference>
<keyword evidence="4" id="KW-1185">Reference proteome</keyword>
<feature type="signal peptide" evidence="2">
    <location>
        <begin position="1"/>
        <end position="22"/>
    </location>
</feature>
<accession>A0A8H3IN24</accession>
<name>A0A8H3IN24_9LECA</name>
<evidence type="ECO:0000256" key="1">
    <source>
        <dbReference type="SAM" id="MobiDB-lite"/>
    </source>
</evidence>
<feature type="compositionally biased region" description="Basic and acidic residues" evidence="1">
    <location>
        <begin position="135"/>
        <end position="157"/>
    </location>
</feature>
<evidence type="ECO:0000256" key="2">
    <source>
        <dbReference type="SAM" id="SignalP"/>
    </source>
</evidence>
<comment type="caution">
    <text evidence="3">The sequence shown here is derived from an EMBL/GenBank/DDBJ whole genome shotgun (WGS) entry which is preliminary data.</text>
</comment>
<dbReference type="AlphaFoldDB" id="A0A8H3IN24"/>
<feature type="compositionally biased region" description="Acidic residues" evidence="1">
    <location>
        <begin position="158"/>
        <end position="168"/>
    </location>
</feature>
<protein>
    <submittedName>
        <fullName evidence="3">Uncharacterized protein</fullName>
    </submittedName>
</protein>
<dbReference type="EMBL" id="CAJPDQ010000026">
    <property type="protein sequence ID" value="CAF9926980.1"/>
    <property type="molecule type" value="Genomic_DNA"/>
</dbReference>
<keyword evidence="2" id="KW-0732">Signal</keyword>
<dbReference type="Proteomes" id="UP000664169">
    <property type="component" value="Unassembled WGS sequence"/>
</dbReference>
<sequence length="327" mass="37024">MYISLSLASFALVSLSIGCARGFSWDDLEDSDLYIRELDTFGIDSRDMMMNDYKPELVDRDYMDELKEDLHTRDVPSQNKRVLDNIATTKKEMFAVYKDMSKIVKEQKKKYPLTKDTGKASEEFIKTATQAKKQKVSDKKTAKKTDSKSKSSKKKDADYEDVEKDFEEDSGKKAAKKTNPKRKSSKKNDPDSEDVEPDFLHNRATLDIIADAKPNSVIRCDLLLTSFKPSSELVQTLNYAEQHLKWDQWQYMEWDLLTMQAAQMKQLIGNCNAAQIDGLSTCLNQVWMSFSKVVGDLAGLAKKSSYGHGVDEKILQLANDTVGSIAS</sequence>
<gene>
    <name evidence="3" type="ORF">GOMPHAMPRED_004283</name>
</gene>